<dbReference type="KEGG" id="bbat:Bdt_2171"/>
<dbReference type="PROSITE" id="PS51787">
    <property type="entry name" value="LON_N"/>
    <property type="match status" value="1"/>
</dbReference>
<accession>K7YPU5</accession>
<name>K7YPU5_BDEBC</name>
<reference evidence="2 3" key="1">
    <citation type="journal article" date="2012" name="BMC Genomics">
        <title>Genome analysis of a simultaneously predatory and prey-independent, novel Bdellovibrio bacteriovorus from the River Tiber, supports in silico predictions of both ancient and recent lateral gene transfer from diverse bacteria.</title>
        <authorList>
            <person name="Hobley L."/>
            <person name="Lerner T.R."/>
            <person name="Williams L.E."/>
            <person name="Lambert C."/>
            <person name="Till R."/>
            <person name="Milner D.S."/>
            <person name="Basford S.M."/>
            <person name="Capeness M.J."/>
            <person name="Fenton A.K."/>
            <person name="Atterbury R.J."/>
            <person name="Harris M.A."/>
            <person name="Sockett R.E."/>
        </authorList>
    </citation>
    <scope>NUCLEOTIDE SEQUENCE [LARGE SCALE GENOMIC DNA]</scope>
    <source>
        <strain evidence="2 3">Tiberius</strain>
    </source>
</reference>
<dbReference type="PANTHER" id="PTHR46732">
    <property type="entry name" value="ATP-DEPENDENT PROTEASE LA (LON) DOMAIN PROTEIN"/>
    <property type="match status" value="1"/>
</dbReference>
<evidence type="ECO:0000313" key="3">
    <source>
        <dbReference type="Proteomes" id="UP000010074"/>
    </source>
</evidence>
<dbReference type="Proteomes" id="UP000010074">
    <property type="component" value="Chromosome"/>
</dbReference>
<feature type="domain" description="Lon N-terminal" evidence="1">
    <location>
        <begin position="3"/>
        <end position="202"/>
    </location>
</feature>
<dbReference type="EMBL" id="CP002930">
    <property type="protein sequence ID" value="AFY01856.1"/>
    <property type="molecule type" value="Genomic_DNA"/>
</dbReference>
<dbReference type="AlphaFoldDB" id="K7YPU5"/>
<keyword evidence="2" id="KW-0645">Protease</keyword>
<dbReference type="HOGENOM" id="CLU_1335350_0_0_7"/>
<dbReference type="InterPro" id="IPR046336">
    <property type="entry name" value="Lon_prtase_N_sf"/>
</dbReference>
<organism evidence="2 3">
    <name type="scientific">Bdellovibrio bacteriovorus str. Tiberius</name>
    <dbReference type="NCBI Taxonomy" id="1069642"/>
    <lineage>
        <taxon>Bacteria</taxon>
        <taxon>Pseudomonadati</taxon>
        <taxon>Bdellovibrionota</taxon>
        <taxon>Bdellovibrionia</taxon>
        <taxon>Bdellovibrionales</taxon>
        <taxon>Pseudobdellovibrionaceae</taxon>
        <taxon>Bdellovibrio</taxon>
    </lineage>
</organism>
<dbReference type="OrthoDB" id="5291419at2"/>
<dbReference type="Gene3D" id="2.30.130.40">
    <property type="entry name" value="LON domain-like"/>
    <property type="match status" value="1"/>
</dbReference>
<keyword evidence="2" id="KW-0378">Hydrolase</keyword>
<dbReference type="GO" id="GO:0006508">
    <property type="term" value="P:proteolysis"/>
    <property type="evidence" value="ECO:0007669"/>
    <property type="project" value="UniProtKB-KW"/>
</dbReference>
<dbReference type="RefSeq" id="WP_015091296.1">
    <property type="nucleotide sequence ID" value="NC_019567.1"/>
</dbReference>
<dbReference type="InterPro" id="IPR003111">
    <property type="entry name" value="Lon_prtase_N"/>
</dbReference>
<dbReference type="GO" id="GO:0008233">
    <property type="term" value="F:peptidase activity"/>
    <property type="evidence" value="ECO:0007669"/>
    <property type="project" value="UniProtKB-KW"/>
</dbReference>
<evidence type="ECO:0000313" key="2">
    <source>
        <dbReference type="EMBL" id="AFY01856.1"/>
    </source>
</evidence>
<dbReference type="PANTHER" id="PTHR46732:SF8">
    <property type="entry name" value="ATP-DEPENDENT PROTEASE LA (LON) DOMAIN PROTEIN"/>
    <property type="match status" value="1"/>
</dbReference>
<dbReference type="InterPro" id="IPR015947">
    <property type="entry name" value="PUA-like_sf"/>
</dbReference>
<evidence type="ECO:0000259" key="1">
    <source>
        <dbReference type="PROSITE" id="PS51787"/>
    </source>
</evidence>
<proteinExistence type="predicted"/>
<dbReference type="SUPFAM" id="SSF88697">
    <property type="entry name" value="PUA domain-like"/>
    <property type="match status" value="1"/>
</dbReference>
<gene>
    <name evidence="2" type="primary">lon</name>
    <name evidence="2" type="ORF">Bdt_2171</name>
</gene>
<dbReference type="PATRIC" id="fig|1069642.3.peg.2148"/>
<dbReference type="STRING" id="1069642.Bdt_2171"/>
<sequence>MEVFLFPLVNVTLFPRTTKPLNIFEPRYLSMIKEAVETQTPIAVGFIEDPSKVTPVRPGENVPFVREVAGYGYAQIIEERLNGTLLVFIQGQGKLRLGKVLDRGTPYMVCEGQIIPEKTVLEPSLRLELNSLHKILTRWIQTHIPDPAQRDIFMRNLTHPEEIVGSFASYLVRDYDLQQMVLEYDDINEKVHFLHRLMESNELTT</sequence>
<protein>
    <submittedName>
        <fullName evidence="2">ATP-dependent protease La</fullName>
    </submittedName>
</protein>
<dbReference type="SMART" id="SM00464">
    <property type="entry name" value="LON"/>
    <property type="match status" value="1"/>
</dbReference>
<dbReference type="Pfam" id="PF02190">
    <property type="entry name" value="LON_substr_bdg"/>
    <property type="match status" value="1"/>
</dbReference>